<dbReference type="EMBL" id="CP013118">
    <property type="protein sequence ID" value="ALO15745.1"/>
    <property type="molecule type" value="Genomic_DNA"/>
</dbReference>
<gene>
    <name evidence="2" type="ORF">L21SP5_02112</name>
</gene>
<keyword evidence="3" id="KW-1185">Reference proteome</keyword>
<evidence type="ECO:0008006" key="4">
    <source>
        <dbReference type="Google" id="ProtNLM"/>
    </source>
</evidence>
<organism evidence="2 3">
    <name type="scientific">Salinivirga cyanobacteriivorans</name>
    <dbReference type="NCBI Taxonomy" id="1307839"/>
    <lineage>
        <taxon>Bacteria</taxon>
        <taxon>Pseudomonadati</taxon>
        <taxon>Bacteroidota</taxon>
        <taxon>Bacteroidia</taxon>
        <taxon>Bacteroidales</taxon>
        <taxon>Salinivirgaceae</taxon>
        <taxon>Salinivirga</taxon>
    </lineage>
</organism>
<dbReference type="KEGG" id="blq:L21SP5_02112"/>
<accession>A0A0S2I0D4</accession>
<feature type="signal peptide" evidence="1">
    <location>
        <begin position="1"/>
        <end position="20"/>
    </location>
</feature>
<protein>
    <recommendedName>
        <fullName evidence="4">Outer membrane protein beta-barrel domain-containing protein</fullName>
    </recommendedName>
</protein>
<reference evidence="2 3" key="1">
    <citation type="submission" date="2015-11" db="EMBL/GenBank/DDBJ databases">
        <title>Description and complete genome sequence of a novel strain predominating in hypersaline microbial mats and representing a new family of the Bacteriodetes phylum.</title>
        <authorList>
            <person name="Spring S."/>
            <person name="Bunk B."/>
            <person name="Sproer C."/>
            <person name="Klenk H.-P."/>
        </authorList>
    </citation>
    <scope>NUCLEOTIDE SEQUENCE [LARGE SCALE GENOMIC DNA]</scope>
    <source>
        <strain evidence="2 3">L21-Spi-D4</strain>
    </source>
</reference>
<dbReference type="STRING" id="1307839.L21SP5_02112"/>
<dbReference type="Proteomes" id="UP000064893">
    <property type="component" value="Chromosome"/>
</dbReference>
<sequence length="157" mass="17295" precursor="true">MKKYSLVIFAIVLASFTMNAQQYKTGLGLRGGLANGITVKHFIGEQAALEGIVSSRWAGFGVTGLYEMHYPAFDTQGFFWYWGGGGHLGFWNGNDAAWADDDQSYTVIGADGILGLEYNFSEVPLNISLDWKPAINFVGHSGFWFDGGGLSIRYLFR</sequence>
<evidence type="ECO:0000256" key="1">
    <source>
        <dbReference type="SAM" id="SignalP"/>
    </source>
</evidence>
<evidence type="ECO:0000313" key="2">
    <source>
        <dbReference type="EMBL" id="ALO15745.1"/>
    </source>
</evidence>
<dbReference type="AlphaFoldDB" id="A0A0S2I0D4"/>
<proteinExistence type="predicted"/>
<dbReference type="OrthoDB" id="978645at2"/>
<keyword evidence="1" id="KW-0732">Signal</keyword>
<name>A0A0S2I0D4_9BACT</name>
<feature type="chain" id="PRO_5006599430" description="Outer membrane protein beta-barrel domain-containing protein" evidence="1">
    <location>
        <begin position="21"/>
        <end position="157"/>
    </location>
</feature>
<dbReference type="RefSeq" id="WP_057953178.1">
    <property type="nucleotide sequence ID" value="NZ_CP013118.1"/>
</dbReference>
<evidence type="ECO:0000313" key="3">
    <source>
        <dbReference type="Proteomes" id="UP000064893"/>
    </source>
</evidence>